<dbReference type="PROSITE" id="PS50213">
    <property type="entry name" value="FAS1"/>
    <property type="match status" value="2"/>
</dbReference>
<dbReference type="GO" id="GO:0005615">
    <property type="term" value="C:extracellular space"/>
    <property type="evidence" value="ECO:0007669"/>
    <property type="project" value="TreeGrafter"/>
</dbReference>
<evidence type="ECO:0000313" key="2">
    <source>
        <dbReference type="EMBL" id="CAB4556461.1"/>
    </source>
</evidence>
<name>A0A6J6CXX1_9ZZZZ</name>
<evidence type="ECO:0000259" key="1">
    <source>
        <dbReference type="PROSITE" id="PS50213"/>
    </source>
</evidence>
<dbReference type="PROSITE" id="PS51257">
    <property type="entry name" value="PROKAR_LIPOPROTEIN"/>
    <property type="match status" value="1"/>
</dbReference>
<dbReference type="Gene3D" id="2.30.180.10">
    <property type="entry name" value="FAS1 domain"/>
    <property type="match status" value="2"/>
</dbReference>
<dbReference type="FunFam" id="2.30.180.10:FF:000019">
    <property type="entry name" value="Cell surface lipoprotein"/>
    <property type="match status" value="2"/>
</dbReference>
<dbReference type="PANTHER" id="PTHR10900:SF77">
    <property type="entry name" value="FI19380P1"/>
    <property type="match status" value="1"/>
</dbReference>
<sequence>MTPKTPSTRMVRKLAAVGLASSLLVLAACGDDEEDATTTPTTAPAAVTTPVTDVPVPTGDIVAVASATQGFSTLVAAVQAAGLVEVLQGEGPFTVFAPTDDAFAALPEGLLDALLLPENQGVLAQILTYHVVAGKIMAADVVAGDVATVEGSNITITTDGGVKIFDANVVQTDVEATNGVIHVIDQVLVPEGVDVAALLAGAEATATTEAMAEEMGDIVAVATEAGSFSTLLAAVEAAGLVETLQGEGPFTVFAPTDEAFAALPAGVVDALLLPENQEILAAVLTYHVVSGKVLSADVAAGEVPSVQGEPITVTTDDGGVQVNGANVVAVDVEASNGVIHVIDAVILPPSLDLSAL</sequence>
<feature type="domain" description="FAS1" evidence="1">
    <location>
        <begin position="215"/>
        <end position="346"/>
    </location>
</feature>
<organism evidence="2">
    <name type="scientific">freshwater metagenome</name>
    <dbReference type="NCBI Taxonomy" id="449393"/>
    <lineage>
        <taxon>unclassified sequences</taxon>
        <taxon>metagenomes</taxon>
        <taxon>ecological metagenomes</taxon>
    </lineage>
</organism>
<dbReference type="InterPro" id="IPR000782">
    <property type="entry name" value="FAS1_domain"/>
</dbReference>
<dbReference type="PANTHER" id="PTHR10900">
    <property type="entry name" value="PERIOSTIN-RELATED"/>
    <property type="match status" value="1"/>
</dbReference>
<dbReference type="InterPro" id="IPR050904">
    <property type="entry name" value="Adhesion/Biosynth-related"/>
</dbReference>
<reference evidence="2" key="1">
    <citation type="submission" date="2020-05" db="EMBL/GenBank/DDBJ databases">
        <authorList>
            <person name="Chiriac C."/>
            <person name="Salcher M."/>
            <person name="Ghai R."/>
            <person name="Kavagutti S V."/>
        </authorList>
    </citation>
    <scope>NUCLEOTIDE SEQUENCE</scope>
</reference>
<protein>
    <submittedName>
        <fullName evidence="2">Unannotated protein</fullName>
    </submittedName>
</protein>
<gene>
    <name evidence="2" type="ORF">UFOPK1493_01440</name>
</gene>
<dbReference type="InterPro" id="IPR036378">
    <property type="entry name" value="FAS1_dom_sf"/>
</dbReference>
<feature type="domain" description="FAS1" evidence="1">
    <location>
        <begin position="58"/>
        <end position="188"/>
    </location>
</feature>
<dbReference type="SMART" id="SM00554">
    <property type="entry name" value="FAS1"/>
    <property type="match status" value="2"/>
</dbReference>
<dbReference type="AlphaFoldDB" id="A0A6J6CXX1"/>
<accession>A0A6J6CXX1</accession>
<dbReference type="SUPFAM" id="SSF82153">
    <property type="entry name" value="FAS1 domain"/>
    <property type="match status" value="2"/>
</dbReference>
<proteinExistence type="predicted"/>
<dbReference type="Pfam" id="PF02469">
    <property type="entry name" value="Fasciclin"/>
    <property type="match status" value="2"/>
</dbReference>
<dbReference type="EMBL" id="CAEZSR010000043">
    <property type="protein sequence ID" value="CAB4556461.1"/>
    <property type="molecule type" value="Genomic_DNA"/>
</dbReference>